<evidence type="ECO:0000256" key="3">
    <source>
        <dbReference type="ARBA" id="ARBA00038209"/>
    </source>
</evidence>
<sequence>MTGHLAMYHFSPTETSRQNLLRENVADSRIFITGNTVIDALLWVRDQVMSSDTLRSELAANYPFIDPDKKMILVTGHRRESFGRGFEEICHALADIATTHQDIQIVYPVHLNPNVREPVNRILGHVKNVILIDPRSIYRLSG</sequence>
<feature type="domain" description="UDP-N-acetylglucosamine 2-epimerase" evidence="6">
    <location>
        <begin position="1"/>
        <end position="134"/>
    </location>
</feature>
<protein>
    <recommendedName>
        <fullName evidence="4">UDP-N-acetylglucosamine 2-epimerase (non-hydrolyzing)</fullName>
        <ecNumber evidence="4">5.1.3.14</ecNumber>
    </recommendedName>
</protein>
<dbReference type="AlphaFoldDB" id="A0A377CA82"/>
<evidence type="ECO:0000313" key="7">
    <source>
        <dbReference type="EMBL" id="STL88712.1"/>
    </source>
</evidence>
<dbReference type="EC" id="5.1.3.14" evidence="4"/>
<dbReference type="PANTHER" id="PTHR43174:SF2">
    <property type="entry name" value="UDP-N-ACETYLGLUCOSAMINE 2-EPIMERASE"/>
    <property type="match status" value="1"/>
</dbReference>
<gene>
    <name evidence="7" type="primary">rffE_2</name>
    <name evidence="7" type="ORF">NCTC13148_04139</name>
</gene>
<comment type="similarity">
    <text evidence="3 5">Belongs to the UDP-N-acetylglucosamine 2-epimerase family.</text>
</comment>
<proteinExistence type="inferred from homology"/>
<dbReference type="Pfam" id="PF02350">
    <property type="entry name" value="Epimerase_2"/>
    <property type="match status" value="1"/>
</dbReference>
<keyword evidence="1 5" id="KW-0413">Isomerase</keyword>
<evidence type="ECO:0000259" key="6">
    <source>
        <dbReference type="Pfam" id="PF02350"/>
    </source>
</evidence>
<dbReference type="GO" id="GO:0008761">
    <property type="term" value="F:UDP-N-acetylglucosamine 2-epimerase activity"/>
    <property type="evidence" value="ECO:0007669"/>
    <property type="project" value="UniProtKB-EC"/>
</dbReference>
<dbReference type="PANTHER" id="PTHR43174">
    <property type="entry name" value="UDP-N-ACETYLGLUCOSAMINE 2-EPIMERASE"/>
    <property type="match status" value="1"/>
</dbReference>
<evidence type="ECO:0000256" key="4">
    <source>
        <dbReference type="ARBA" id="ARBA00038858"/>
    </source>
</evidence>
<dbReference type="EMBL" id="UGET01000004">
    <property type="protein sequence ID" value="STL88712.1"/>
    <property type="molecule type" value="Genomic_DNA"/>
</dbReference>
<comment type="catalytic activity">
    <reaction evidence="2">
        <text>UDP-N-acetyl-alpha-D-glucosamine = UDP-N-acetyl-alpha-D-mannosamine</text>
        <dbReference type="Rhea" id="RHEA:17213"/>
        <dbReference type="ChEBI" id="CHEBI:57705"/>
        <dbReference type="ChEBI" id="CHEBI:68623"/>
        <dbReference type="EC" id="5.1.3.14"/>
    </reaction>
</comment>
<accession>A0A377CA82</accession>
<evidence type="ECO:0000256" key="1">
    <source>
        <dbReference type="ARBA" id="ARBA00023235"/>
    </source>
</evidence>
<name>A0A377CA82_ECOLX</name>
<dbReference type="Proteomes" id="UP000254255">
    <property type="component" value="Unassembled WGS sequence"/>
</dbReference>
<reference evidence="7 8" key="1">
    <citation type="submission" date="2018-06" db="EMBL/GenBank/DDBJ databases">
        <authorList>
            <consortium name="Pathogen Informatics"/>
            <person name="Doyle S."/>
        </authorList>
    </citation>
    <scope>NUCLEOTIDE SEQUENCE [LARGE SCALE GENOMIC DNA]</scope>
    <source>
        <strain evidence="7 8">NCTC13148</strain>
    </source>
</reference>
<dbReference type="SUPFAM" id="SSF53756">
    <property type="entry name" value="UDP-Glycosyltransferase/glycogen phosphorylase"/>
    <property type="match status" value="1"/>
</dbReference>
<organism evidence="7 8">
    <name type="scientific">Escherichia coli</name>
    <dbReference type="NCBI Taxonomy" id="562"/>
    <lineage>
        <taxon>Bacteria</taxon>
        <taxon>Pseudomonadati</taxon>
        <taxon>Pseudomonadota</taxon>
        <taxon>Gammaproteobacteria</taxon>
        <taxon>Enterobacterales</taxon>
        <taxon>Enterobacteriaceae</taxon>
        <taxon>Escherichia</taxon>
    </lineage>
</organism>
<dbReference type="InterPro" id="IPR029767">
    <property type="entry name" value="WecB-like"/>
</dbReference>
<evidence type="ECO:0000256" key="5">
    <source>
        <dbReference type="RuleBase" id="RU003513"/>
    </source>
</evidence>
<evidence type="ECO:0000256" key="2">
    <source>
        <dbReference type="ARBA" id="ARBA00036080"/>
    </source>
</evidence>
<dbReference type="Gene3D" id="3.40.50.2000">
    <property type="entry name" value="Glycogen Phosphorylase B"/>
    <property type="match status" value="2"/>
</dbReference>
<evidence type="ECO:0000313" key="8">
    <source>
        <dbReference type="Proteomes" id="UP000254255"/>
    </source>
</evidence>
<dbReference type="InterPro" id="IPR003331">
    <property type="entry name" value="UDP_GlcNAc_Epimerase_2_dom"/>
</dbReference>